<sequence length="80" mass="8740">MTLRTFLLGLMLTIGWLGAVFTGGCTLFFAIGSISDGTISQRYVPWILMIGGVPFILSVLLIWLVKHISRRGQSNDQPGS</sequence>
<evidence type="ECO:0000313" key="2">
    <source>
        <dbReference type="EMBL" id="AJQ93004.1"/>
    </source>
</evidence>
<dbReference type="STRING" id="1445510.YC6258_00954"/>
<accession>A0A0C5VRV7</accession>
<name>A0A0C5VRV7_9GAMM</name>
<dbReference type="RefSeq" id="WP_044615926.1">
    <property type="nucleotide sequence ID" value="NZ_CP007142.1"/>
</dbReference>
<proteinExistence type="predicted"/>
<keyword evidence="1" id="KW-0812">Transmembrane</keyword>
<dbReference type="AlphaFoldDB" id="A0A0C5VRV7"/>
<organism evidence="2 3">
    <name type="scientific">Gynuella sunshinyii YC6258</name>
    <dbReference type="NCBI Taxonomy" id="1445510"/>
    <lineage>
        <taxon>Bacteria</taxon>
        <taxon>Pseudomonadati</taxon>
        <taxon>Pseudomonadota</taxon>
        <taxon>Gammaproteobacteria</taxon>
        <taxon>Oceanospirillales</taxon>
        <taxon>Saccharospirillaceae</taxon>
        <taxon>Gynuella</taxon>
    </lineage>
</organism>
<keyword evidence="3" id="KW-1185">Reference proteome</keyword>
<feature type="transmembrane region" description="Helical" evidence="1">
    <location>
        <begin position="43"/>
        <end position="65"/>
    </location>
</feature>
<dbReference type="HOGENOM" id="CLU_2584814_0_0_6"/>
<keyword evidence="1" id="KW-0472">Membrane</keyword>
<dbReference type="KEGG" id="gsn:YC6258_00954"/>
<reference evidence="2 3" key="1">
    <citation type="submission" date="2014-01" db="EMBL/GenBank/DDBJ databases">
        <title>Full genme sequencing of cellulolytic bacterium Gynuella sunshinyii YC6258T gen. nov., sp. nov.</title>
        <authorList>
            <person name="Khan H."/>
            <person name="Chung E.J."/>
            <person name="Chung Y.R."/>
        </authorList>
    </citation>
    <scope>NUCLEOTIDE SEQUENCE [LARGE SCALE GENOMIC DNA]</scope>
    <source>
        <strain evidence="2 3">YC6258</strain>
    </source>
</reference>
<dbReference type="PROSITE" id="PS51257">
    <property type="entry name" value="PROKAR_LIPOPROTEIN"/>
    <property type="match status" value="1"/>
</dbReference>
<dbReference type="Proteomes" id="UP000032266">
    <property type="component" value="Chromosome"/>
</dbReference>
<keyword evidence="1" id="KW-1133">Transmembrane helix</keyword>
<feature type="transmembrane region" description="Helical" evidence="1">
    <location>
        <begin position="7"/>
        <end position="31"/>
    </location>
</feature>
<gene>
    <name evidence="2" type="ORF">YC6258_00954</name>
</gene>
<protein>
    <submittedName>
        <fullName evidence="2">Uncharacterized protein</fullName>
    </submittedName>
</protein>
<evidence type="ECO:0000313" key="3">
    <source>
        <dbReference type="Proteomes" id="UP000032266"/>
    </source>
</evidence>
<dbReference type="EMBL" id="CP007142">
    <property type="protein sequence ID" value="AJQ93004.1"/>
    <property type="molecule type" value="Genomic_DNA"/>
</dbReference>
<evidence type="ECO:0000256" key="1">
    <source>
        <dbReference type="SAM" id="Phobius"/>
    </source>
</evidence>